<dbReference type="Proteomes" id="UP000317158">
    <property type="component" value="Unassembled WGS sequence"/>
</dbReference>
<gene>
    <name evidence="1" type="ORF">EF806_04990</name>
</gene>
<sequence>MKKYIIEPEDILFWIEGVVPIISELRNASLIGYPIYPKEADLAIKRAKRRCIDYKIDKPLEIETIDHQAVCKLAENELNKGLLGKVLKDEEVEFRILLRTGFLSKVGVKFIISYDLFLIRNDTSESIYNIEEAYGELLVDGLSYNSKEWKYINGELFYPSKGSIISTAERIDRMMGEILSYPSCCVNRFIENKKNDLYPLEVMYGNQVSTDEELSLFLKDIITRGKDFLTDICKKNMPDSIYSTPYMGFYPCSIDCRNAIKLGKKLKDFSRSSGLLYPYNFKCLIPSLWHYCIIYNDKKDKKVIKMKEFLSDRERLRKFAYGLYKEEPK</sequence>
<protein>
    <submittedName>
        <fullName evidence="1">DUF483 domain-containing protein</fullName>
    </submittedName>
</protein>
<dbReference type="AlphaFoldDB" id="A0A520KRJ6"/>
<dbReference type="InterPro" id="IPR007556">
    <property type="entry name" value="DUF483"/>
</dbReference>
<dbReference type="EMBL" id="RXIF01000008">
    <property type="protein sequence ID" value="RZN64259.1"/>
    <property type="molecule type" value="Genomic_DNA"/>
</dbReference>
<organism evidence="1 2">
    <name type="scientific">Methanoliparum thermophilum</name>
    <dbReference type="NCBI Taxonomy" id="2491083"/>
    <lineage>
        <taxon>Archaea</taxon>
        <taxon>Methanobacteriati</taxon>
        <taxon>Methanobacteriota</taxon>
        <taxon>Candidatus Methanoliparia</taxon>
        <taxon>Candidatus Methanoliparales</taxon>
        <taxon>Candidatus Methanoliparaceae</taxon>
        <taxon>Candidatus Methanoliparum</taxon>
    </lineage>
</organism>
<evidence type="ECO:0000313" key="2">
    <source>
        <dbReference type="Proteomes" id="UP000317158"/>
    </source>
</evidence>
<proteinExistence type="predicted"/>
<dbReference type="Pfam" id="PF04467">
    <property type="entry name" value="DUF483"/>
    <property type="match status" value="1"/>
</dbReference>
<reference evidence="1 2" key="1">
    <citation type="journal article" date="2019" name="Nat. Microbiol.">
        <title>Wide diversity of methane and short-chain alkane metabolisms in uncultured archaea.</title>
        <authorList>
            <person name="Borrel G."/>
            <person name="Adam P.S."/>
            <person name="McKay L.J."/>
            <person name="Chen L.X."/>
            <person name="Sierra-Garcia I.N."/>
            <person name="Sieber C.M."/>
            <person name="Letourneur Q."/>
            <person name="Ghozlane A."/>
            <person name="Andersen G.L."/>
            <person name="Li W.J."/>
            <person name="Hallam S.J."/>
            <person name="Muyzer G."/>
            <person name="de Oliveira V.M."/>
            <person name="Inskeep W.P."/>
            <person name="Banfield J.F."/>
            <person name="Gribaldo S."/>
        </authorList>
    </citation>
    <scope>NUCLEOTIDE SEQUENCE [LARGE SCALE GENOMIC DNA]</scope>
    <source>
        <strain evidence="1">NM1a</strain>
    </source>
</reference>
<accession>A0A520KRJ6</accession>
<name>A0A520KRJ6_METT2</name>
<comment type="caution">
    <text evidence="1">The sequence shown here is derived from an EMBL/GenBank/DDBJ whole genome shotgun (WGS) entry which is preliminary data.</text>
</comment>
<evidence type="ECO:0000313" key="1">
    <source>
        <dbReference type="EMBL" id="RZN64259.1"/>
    </source>
</evidence>